<protein>
    <recommendedName>
        <fullName evidence="4">Tetratricopeptide repeat protein</fullName>
    </recommendedName>
</protein>
<dbReference type="OrthoDB" id="7052406at2"/>
<evidence type="ECO:0008006" key="4">
    <source>
        <dbReference type="Google" id="ProtNLM"/>
    </source>
</evidence>
<feature type="chain" id="PRO_5021341966" description="Tetratricopeptide repeat protein" evidence="1">
    <location>
        <begin position="21"/>
        <end position="414"/>
    </location>
</feature>
<comment type="caution">
    <text evidence="2">The sequence shown here is derived from an EMBL/GenBank/DDBJ whole genome shotgun (WGS) entry which is preliminary data.</text>
</comment>
<proteinExistence type="predicted"/>
<feature type="signal peptide" evidence="1">
    <location>
        <begin position="1"/>
        <end position="20"/>
    </location>
</feature>
<accession>A0A4Z0M8M2</accession>
<dbReference type="EMBL" id="SRLE01000002">
    <property type="protein sequence ID" value="TGD75750.1"/>
    <property type="molecule type" value="Genomic_DNA"/>
</dbReference>
<evidence type="ECO:0000313" key="2">
    <source>
        <dbReference type="EMBL" id="TGD75750.1"/>
    </source>
</evidence>
<evidence type="ECO:0000256" key="1">
    <source>
        <dbReference type="SAM" id="SignalP"/>
    </source>
</evidence>
<gene>
    <name evidence="2" type="ORF">E4634_02425</name>
</gene>
<dbReference type="AlphaFoldDB" id="A0A4Z0M8M2"/>
<reference evidence="2 3" key="1">
    <citation type="submission" date="2019-04" db="EMBL/GenBank/DDBJ databases">
        <title>Taxonomy of novel Haliea sp. from mangrove soil of West Coast of India.</title>
        <authorList>
            <person name="Verma A."/>
            <person name="Kumar P."/>
            <person name="Krishnamurthi S."/>
        </authorList>
    </citation>
    <scope>NUCLEOTIDE SEQUENCE [LARGE SCALE GENOMIC DNA]</scope>
    <source>
        <strain evidence="2 3">SAOS-164</strain>
    </source>
</reference>
<organism evidence="2 3">
    <name type="scientific">Mangrovimicrobium sediminis</name>
    <dbReference type="NCBI Taxonomy" id="2562682"/>
    <lineage>
        <taxon>Bacteria</taxon>
        <taxon>Pseudomonadati</taxon>
        <taxon>Pseudomonadota</taxon>
        <taxon>Gammaproteobacteria</taxon>
        <taxon>Cellvibrionales</taxon>
        <taxon>Halieaceae</taxon>
        <taxon>Mangrovimicrobium</taxon>
    </lineage>
</organism>
<evidence type="ECO:0000313" key="3">
    <source>
        <dbReference type="Proteomes" id="UP000298050"/>
    </source>
</evidence>
<sequence length="414" mass="45899">MSRRPCQLACAGILSLAAAAAPAAAEQALALNAAASGPSAAEARRDAADYRAAIRELESSGGAYADQLGEHLGGLGINLQRRGKHREAVELFKRGVHLARINEGLYCPQQIPLLEREIASHLALRDYEAADERELYLYRVQMQNLDAGAERAQALMRQADWQYNAFRLGLERDNYTRLMTAWDLNAQAVNELGRDSGRYSVQMLPPLHNMLRAQYLISDYNMAMIETQAQYAMVGNGGFPQDPQLSRFNLYRAQSYRKGESVAEMLYEVESALHGPGSEPAAQALAVYGDWELFHGQRRAAAERYRAAVGELLPHDDAEAKIEALFGEPVEIPDNDAVRYLPPAVDPQQGNLLLRFSVSDTGRVHHLERIDDNDIDRSSANRIMRILRGTLFRPRLAAQGPVDAEGITRAYAIN</sequence>
<dbReference type="Proteomes" id="UP000298050">
    <property type="component" value="Unassembled WGS sequence"/>
</dbReference>
<keyword evidence="1" id="KW-0732">Signal</keyword>
<dbReference type="RefSeq" id="WP_135441002.1">
    <property type="nucleotide sequence ID" value="NZ_SRLE01000002.1"/>
</dbReference>
<name>A0A4Z0M8M2_9GAMM</name>
<keyword evidence="3" id="KW-1185">Reference proteome</keyword>